<dbReference type="Gene3D" id="2.60.450.10">
    <property type="entry name" value="Lipopolysaccharide (LPS) transport protein A like domain"/>
    <property type="match status" value="1"/>
</dbReference>
<comment type="similarity">
    <text evidence="4">Belongs to the LptA family.</text>
</comment>
<dbReference type="GO" id="GO:0015920">
    <property type="term" value="P:lipopolysaccharide transport"/>
    <property type="evidence" value="ECO:0007669"/>
    <property type="project" value="UniProtKB-UniRule"/>
</dbReference>
<gene>
    <name evidence="4" type="primary">lptA</name>
    <name evidence="7" type="ORF">IP90_02870</name>
</gene>
<sequence length="175" mass="18391" precursor="true">MTLRPALSLALLAAVLATVFVAPALARTNDRNQPMNIASDQQSGTFADNSVNVISGNVHIQQGSLDIRAQRAEVTLKNGEPSRVVFTGAPVVMKQQMDDGSPMTARADKIDYDLNTETILLIGNALVEQARGSTSGPKISYNMTTGRIDSGGGSGGRVKTTILPRSAAQPAQGKK</sequence>
<comment type="function">
    <text evidence="4">Involved in the assembly of lipopolysaccharide (LPS). Required for the translocation of LPS from the inner membrane to the outer membrane. May form a bridge between the inner membrane and the outer membrane, via interactions with LptC and LptD, thereby facilitating LPS transfer across the periplasm.</text>
</comment>
<dbReference type="Pfam" id="PF03968">
    <property type="entry name" value="LptD_N"/>
    <property type="match status" value="1"/>
</dbReference>
<evidence type="ECO:0000256" key="5">
    <source>
        <dbReference type="SAM" id="MobiDB-lite"/>
    </source>
</evidence>
<evidence type="ECO:0000313" key="7">
    <source>
        <dbReference type="EMBL" id="TWI00324.1"/>
    </source>
</evidence>
<dbReference type="GO" id="GO:0017089">
    <property type="term" value="F:glycolipid transfer activity"/>
    <property type="evidence" value="ECO:0007669"/>
    <property type="project" value="TreeGrafter"/>
</dbReference>
<dbReference type="PANTHER" id="PTHR36504:SF1">
    <property type="entry name" value="LIPOPOLYSACCHARIDE EXPORT SYSTEM PROTEIN LPTA"/>
    <property type="match status" value="1"/>
</dbReference>
<evidence type="ECO:0000259" key="6">
    <source>
        <dbReference type="Pfam" id="PF03968"/>
    </source>
</evidence>
<protein>
    <recommendedName>
        <fullName evidence="4">Lipopolysaccharide export system protein LptA</fullName>
    </recommendedName>
</protein>
<keyword evidence="2 4" id="KW-0732">Signal</keyword>
<dbReference type="InterPro" id="IPR052037">
    <property type="entry name" value="LPS_export_LptA"/>
</dbReference>
<evidence type="ECO:0000256" key="4">
    <source>
        <dbReference type="HAMAP-Rule" id="MF_01914"/>
    </source>
</evidence>
<comment type="caution">
    <text evidence="7">The sequence shown here is derived from an EMBL/GenBank/DDBJ whole genome shotgun (WGS) entry which is preliminary data.</text>
</comment>
<evidence type="ECO:0000256" key="2">
    <source>
        <dbReference type="ARBA" id="ARBA00022729"/>
    </source>
</evidence>
<comment type="subunit">
    <text evidence="4">Component of the lipopolysaccharide transport and assembly complex.</text>
</comment>
<dbReference type="GO" id="GO:0001530">
    <property type="term" value="F:lipopolysaccharide binding"/>
    <property type="evidence" value="ECO:0007669"/>
    <property type="project" value="InterPro"/>
</dbReference>
<dbReference type="GO" id="GO:0043165">
    <property type="term" value="P:Gram-negative-bacterium-type cell outer membrane assembly"/>
    <property type="evidence" value="ECO:0007669"/>
    <property type="project" value="UniProtKB-UniRule"/>
</dbReference>
<dbReference type="GO" id="GO:0030288">
    <property type="term" value="C:outer membrane-bounded periplasmic space"/>
    <property type="evidence" value="ECO:0007669"/>
    <property type="project" value="TreeGrafter"/>
</dbReference>
<dbReference type="OrthoDB" id="9795964at2"/>
<keyword evidence="3 4" id="KW-0574">Periplasm</keyword>
<keyword evidence="1 4" id="KW-0813">Transport</keyword>
<accession>A0A562KYP9</accession>
<name>A0A562KYP9_9GAMM</name>
<organism evidence="7 8">
    <name type="scientific">Luteimonas cucumeris</name>
    <dbReference type="NCBI Taxonomy" id="985012"/>
    <lineage>
        <taxon>Bacteria</taxon>
        <taxon>Pseudomonadati</taxon>
        <taxon>Pseudomonadota</taxon>
        <taxon>Gammaproteobacteria</taxon>
        <taxon>Lysobacterales</taxon>
        <taxon>Lysobacteraceae</taxon>
        <taxon>Luteimonas</taxon>
    </lineage>
</organism>
<feature type="region of interest" description="Disordered" evidence="5">
    <location>
        <begin position="132"/>
        <end position="175"/>
    </location>
</feature>
<feature type="signal peptide" evidence="4">
    <location>
        <begin position="1"/>
        <end position="26"/>
    </location>
</feature>
<evidence type="ECO:0000256" key="1">
    <source>
        <dbReference type="ARBA" id="ARBA00022448"/>
    </source>
</evidence>
<dbReference type="HAMAP" id="MF_01914">
    <property type="entry name" value="LPS_assembly_LptA"/>
    <property type="match status" value="1"/>
</dbReference>
<keyword evidence="8" id="KW-1185">Reference proteome</keyword>
<dbReference type="NCBIfam" id="TIGR03002">
    <property type="entry name" value="outer_YhbN_LptA"/>
    <property type="match status" value="1"/>
</dbReference>
<dbReference type="InterPro" id="IPR014340">
    <property type="entry name" value="LptA"/>
</dbReference>
<dbReference type="EMBL" id="VLKN01000007">
    <property type="protein sequence ID" value="TWI00324.1"/>
    <property type="molecule type" value="Genomic_DNA"/>
</dbReference>
<feature type="domain" description="Organic solvent tolerance-like N-terminal" evidence="6">
    <location>
        <begin position="37"/>
        <end position="146"/>
    </location>
</feature>
<feature type="compositionally biased region" description="Polar residues" evidence="5">
    <location>
        <begin position="132"/>
        <end position="147"/>
    </location>
</feature>
<dbReference type="InterPro" id="IPR005653">
    <property type="entry name" value="OstA-like_N"/>
</dbReference>
<evidence type="ECO:0000313" key="8">
    <source>
        <dbReference type="Proteomes" id="UP000315167"/>
    </source>
</evidence>
<reference evidence="7 8" key="1">
    <citation type="journal article" date="2015" name="Stand. Genomic Sci.">
        <title>Genomic Encyclopedia of Bacterial and Archaeal Type Strains, Phase III: the genomes of soil and plant-associated and newly described type strains.</title>
        <authorList>
            <person name="Whitman W.B."/>
            <person name="Woyke T."/>
            <person name="Klenk H.P."/>
            <person name="Zhou Y."/>
            <person name="Lilburn T.G."/>
            <person name="Beck B.J."/>
            <person name="De Vos P."/>
            <person name="Vandamme P."/>
            <person name="Eisen J.A."/>
            <person name="Garrity G."/>
            <person name="Hugenholtz P."/>
            <person name="Kyrpides N.C."/>
        </authorList>
    </citation>
    <scope>NUCLEOTIDE SEQUENCE [LARGE SCALE GENOMIC DNA]</scope>
    <source>
        <strain evidence="7 8">CGMCC 1.10821</strain>
    </source>
</reference>
<dbReference type="GO" id="GO:0009279">
    <property type="term" value="C:cell outer membrane"/>
    <property type="evidence" value="ECO:0007669"/>
    <property type="project" value="TreeGrafter"/>
</dbReference>
<evidence type="ECO:0000256" key="3">
    <source>
        <dbReference type="ARBA" id="ARBA00022764"/>
    </source>
</evidence>
<dbReference type="PANTHER" id="PTHR36504">
    <property type="entry name" value="LIPOPOLYSACCHARIDE EXPORT SYSTEM PROTEIN LPTA"/>
    <property type="match status" value="1"/>
</dbReference>
<comment type="subcellular location">
    <subcellularLocation>
        <location evidence="4">Periplasm</location>
    </subcellularLocation>
</comment>
<dbReference type="AlphaFoldDB" id="A0A562KYP9"/>
<proteinExistence type="inferred from homology"/>
<dbReference type="RefSeq" id="WP_144900353.1">
    <property type="nucleotide sequence ID" value="NZ_VLKN01000007.1"/>
</dbReference>
<feature type="chain" id="PRO_5022273497" description="Lipopolysaccharide export system protein LptA" evidence="4">
    <location>
        <begin position="27"/>
        <end position="175"/>
    </location>
</feature>
<dbReference type="Proteomes" id="UP000315167">
    <property type="component" value="Unassembled WGS sequence"/>
</dbReference>